<dbReference type="InterPro" id="IPR009057">
    <property type="entry name" value="Homeodomain-like_sf"/>
</dbReference>
<comment type="caution">
    <text evidence="6">The sequence shown here is derived from an EMBL/GenBank/DDBJ whole genome shotgun (WGS) entry which is preliminary data.</text>
</comment>
<evidence type="ECO:0000256" key="4">
    <source>
        <dbReference type="PROSITE-ProRule" id="PRU00335"/>
    </source>
</evidence>
<dbReference type="InterPro" id="IPR050109">
    <property type="entry name" value="HTH-type_TetR-like_transc_reg"/>
</dbReference>
<dbReference type="PANTHER" id="PTHR30055:SF234">
    <property type="entry name" value="HTH-TYPE TRANSCRIPTIONAL REGULATOR BETI"/>
    <property type="match status" value="1"/>
</dbReference>
<dbReference type="PANTHER" id="PTHR30055">
    <property type="entry name" value="HTH-TYPE TRANSCRIPTIONAL REGULATOR RUTR"/>
    <property type="match status" value="1"/>
</dbReference>
<gene>
    <name evidence="6" type="ORF">GCM10022215_14770</name>
</gene>
<evidence type="ECO:0000313" key="6">
    <source>
        <dbReference type="EMBL" id="GAA4115730.1"/>
    </source>
</evidence>
<dbReference type="Proteomes" id="UP001501495">
    <property type="component" value="Unassembled WGS sequence"/>
</dbReference>
<evidence type="ECO:0000256" key="3">
    <source>
        <dbReference type="ARBA" id="ARBA00023163"/>
    </source>
</evidence>
<proteinExistence type="predicted"/>
<accession>A0ABP7XGH9</accession>
<dbReference type="InterPro" id="IPR036271">
    <property type="entry name" value="Tet_transcr_reg_TetR-rel_C_sf"/>
</dbReference>
<dbReference type="Pfam" id="PF00440">
    <property type="entry name" value="TetR_N"/>
    <property type="match status" value="1"/>
</dbReference>
<evidence type="ECO:0000256" key="1">
    <source>
        <dbReference type="ARBA" id="ARBA00023015"/>
    </source>
</evidence>
<keyword evidence="7" id="KW-1185">Reference proteome</keyword>
<evidence type="ECO:0000313" key="7">
    <source>
        <dbReference type="Proteomes" id="UP001501495"/>
    </source>
</evidence>
<dbReference type="RefSeq" id="WP_344732662.1">
    <property type="nucleotide sequence ID" value="NZ_BAAAZH010000012.1"/>
</dbReference>
<feature type="domain" description="HTH tetR-type" evidence="5">
    <location>
        <begin position="17"/>
        <end position="76"/>
    </location>
</feature>
<organism evidence="6 7">
    <name type="scientific">Nocardioides fonticola</name>
    <dbReference type="NCBI Taxonomy" id="450363"/>
    <lineage>
        <taxon>Bacteria</taxon>
        <taxon>Bacillati</taxon>
        <taxon>Actinomycetota</taxon>
        <taxon>Actinomycetes</taxon>
        <taxon>Propionibacteriales</taxon>
        <taxon>Nocardioidaceae</taxon>
        <taxon>Nocardioides</taxon>
    </lineage>
</organism>
<dbReference type="PRINTS" id="PR00455">
    <property type="entry name" value="HTHTETR"/>
</dbReference>
<sequence length="213" mass="23648">MPPADPAPARPLRKDAQRSRQLVLDAARALFAERGLDVGFDEIARAAGVGVGTVYRRFPDRAALAAALFEEKIEDLIAAAQSAQAVEDPWESFLQLALVSIRLQQRDRGLLEVLASEAFGDPRLLELRDRAAAEVQTVVTRVQDAGLLREDLTAMDVVLMLHLFSRMSLADGTELWQRSLVLFLDAVRRREGQQPLPTPPLTFEDFEAIAHRL</sequence>
<dbReference type="InterPro" id="IPR001647">
    <property type="entry name" value="HTH_TetR"/>
</dbReference>
<keyword evidence="2 4" id="KW-0238">DNA-binding</keyword>
<protein>
    <submittedName>
        <fullName evidence="6">TetR/AcrR family transcriptional regulator</fullName>
    </submittedName>
</protein>
<feature type="DNA-binding region" description="H-T-H motif" evidence="4">
    <location>
        <begin position="39"/>
        <end position="58"/>
    </location>
</feature>
<name>A0ABP7XGH9_9ACTN</name>
<dbReference type="EMBL" id="BAAAZH010000012">
    <property type="protein sequence ID" value="GAA4115730.1"/>
    <property type="molecule type" value="Genomic_DNA"/>
</dbReference>
<evidence type="ECO:0000256" key="2">
    <source>
        <dbReference type="ARBA" id="ARBA00023125"/>
    </source>
</evidence>
<keyword evidence="1" id="KW-0805">Transcription regulation</keyword>
<keyword evidence="3" id="KW-0804">Transcription</keyword>
<dbReference type="Gene3D" id="1.10.357.10">
    <property type="entry name" value="Tetracycline Repressor, domain 2"/>
    <property type="match status" value="1"/>
</dbReference>
<dbReference type="SUPFAM" id="SSF48498">
    <property type="entry name" value="Tetracyclin repressor-like, C-terminal domain"/>
    <property type="match status" value="1"/>
</dbReference>
<dbReference type="SUPFAM" id="SSF46689">
    <property type="entry name" value="Homeodomain-like"/>
    <property type="match status" value="1"/>
</dbReference>
<dbReference type="PROSITE" id="PS50977">
    <property type="entry name" value="HTH_TETR_2"/>
    <property type="match status" value="1"/>
</dbReference>
<evidence type="ECO:0000259" key="5">
    <source>
        <dbReference type="PROSITE" id="PS50977"/>
    </source>
</evidence>
<reference evidence="7" key="1">
    <citation type="journal article" date="2019" name="Int. J. Syst. Evol. Microbiol.">
        <title>The Global Catalogue of Microorganisms (GCM) 10K type strain sequencing project: providing services to taxonomists for standard genome sequencing and annotation.</title>
        <authorList>
            <consortium name="The Broad Institute Genomics Platform"/>
            <consortium name="The Broad Institute Genome Sequencing Center for Infectious Disease"/>
            <person name="Wu L."/>
            <person name="Ma J."/>
        </authorList>
    </citation>
    <scope>NUCLEOTIDE SEQUENCE [LARGE SCALE GENOMIC DNA]</scope>
    <source>
        <strain evidence="7">JCM 16703</strain>
    </source>
</reference>